<dbReference type="EMBL" id="LAZR01009359">
    <property type="protein sequence ID" value="KKM73107.1"/>
    <property type="molecule type" value="Genomic_DNA"/>
</dbReference>
<evidence type="ECO:0000256" key="1">
    <source>
        <dbReference type="ARBA" id="ARBA00001946"/>
    </source>
</evidence>
<dbReference type="FunFam" id="3.40.1180.10:FF:000001">
    <property type="entry name" value="(2E,6E)-farnesyl-diphosphate-specific ditrans,polycis-undecaprenyl-diphosphate synthase"/>
    <property type="match status" value="1"/>
</dbReference>
<reference evidence="3" key="1">
    <citation type="journal article" date="2015" name="Nature">
        <title>Complex archaea that bridge the gap between prokaryotes and eukaryotes.</title>
        <authorList>
            <person name="Spang A."/>
            <person name="Saw J.H."/>
            <person name="Jorgensen S.L."/>
            <person name="Zaremba-Niedzwiedzka K."/>
            <person name="Martijn J."/>
            <person name="Lind A.E."/>
            <person name="van Eijk R."/>
            <person name="Schleper C."/>
            <person name="Guy L."/>
            <person name="Ettema T.J."/>
        </authorList>
    </citation>
    <scope>NUCLEOTIDE SEQUENCE</scope>
</reference>
<comment type="cofactor">
    <cofactor evidence="1">
        <name>Mg(2+)</name>
        <dbReference type="ChEBI" id="CHEBI:18420"/>
    </cofactor>
</comment>
<dbReference type="CDD" id="cd00475">
    <property type="entry name" value="Cis_IPPS"/>
    <property type="match status" value="1"/>
</dbReference>
<dbReference type="InterPro" id="IPR018520">
    <property type="entry name" value="UPP_synth-like_CS"/>
</dbReference>
<accession>A0A0F9MV50</accession>
<evidence type="ECO:0000313" key="3">
    <source>
        <dbReference type="EMBL" id="KKM73107.1"/>
    </source>
</evidence>
<dbReference type="PROSITE" id="PS01066">
    <property type="entry name" value="UPP_SYNTHASE"/>
    <property type="match status" value="1"/>
</dbReference>
<proteinExistence type="inferred from homology"/>
<gene>
    <name evidence="3" type="ORF">LCGC14_1413840</name>
</gene>
<name>A0A0F9MV50_9ZZZZ</name>
<evidence type="ECO:0008006" key="4">
    <source>
        <dbReference type="Google" id="ProtNLM"/>
    </source>
</evidence>
<dbReference type="PANTHER" id="PTHR10291:SF0">
    <property type="entry name" value="DEHYDRODOLICHYL DIPHOSPHATE SYNTHASE 2"/>
    <property type="match status" value="1"/>
</dbReference>
<sequence>MVKRRRLPNHIAIIMDGNGRWARRRGFIRLRGHEEGIKSVREITTECAKMHIGQLTLYAFSNENWKRSKTEVKFLMRMLKRYLIEERKTIEDNNIILKAVGRIEALPEDVQRELFISIEESKNNTGMILCLALNYGGRTEIADAAKKLAEDVKRRKLDLKDINEDTFKSYMYMAEMSDPDLLIRTGGEMRVSNFLLWEISYAELWFTHVYWPEFRKKHLEEALGDYAKRERRFGGLIE</sequence>
<keyword evidence="2" id="KW-0808">Transferase</keyword>
<organism evidence="3">
    <name type="scientific">marine sediment metagenome</name>
    <dbReference type="NCBI Taxonomy" id="412755"/>
    <lineage>
        <taxon>unclassified sequences</taxon>
        <taxon>metagenomes</taxon>
        <taxon>ecological metagenomes</taxon>
    </lineage>
</organism>
<comment type="caution">
    <text evidence="3">The sequence shown here is derived from an EMBL/GenBank/DDBJ whole genome shotgun (WGS) entry which is preliminary data.</text>
</comment>
<dbReference type="HAMAP" id="MF_01139">
    <property type="entry name" value="ISPT"/>
    <property type="match status" value="1"/>
</dbReference>
<dbReference type="PANTHER" id="PTHR10291">
    <property type="entry name" value="DEHYDRODOLICHYL DIPHOSPHATE SYNTHASE FAMILY MEMBER"/>
    <property type="match status" value="1"/>
</dbReference>
<dbReference type="SUPFAM" id="SSF64005">
    <property type="entry name" value="Undecaprenyl diphosphate synthase"/>
    <property type="match status" value="1"/>
</dbReference>
<dbReference type="InterPro" id="IPR036424">
    <property type="entry name" value="UPP_synth-like_sf"/>
</dbReference>
<dbReference type="NCBIfam" id="TIGR00055">
    <property type="entry name" value="uppS"/>
    <property type="match status" value="1"/>
</dbReference>
<evidence type="ECO:0000256" key="2">
    <source>
        <dbReference type="ARBA" id="ARBA00022679"/>
    </source>
</evidence>
<dbReference type="NCBIfam" id="NF011405">
    <property type="entry name" value="PRK14830.1"/>
    <property type="match status" value="1"/>
</dbReference>
<dbReference type="InterPro" id="IPR001441">
    <property type="entry name" value="UPP_synth-like"/>
</dbReference>
<protein>
    <recommendedName>
        <fullName evidence="4">Isoprenyl transferase</fullName>
    </recommendedName>
</protein>
<dbReference type="Gene3D" id="3.40.1180.10">
    <property type="entry name" value="Decaprenyl diphosphate synthase-like"/>
    <property type="match status" value="1"/>
</dbReference>
<dbReference type="AlphaFoldDB" id="A0A0F9MV50"/>
<dbReference type="GO" id="GO:0045547">
    <property type="term" value="F:ditrans,polycis-polyprenyl diphosphate synthase [(2E,6E)-farnesyl diphosphate specific] activity"/>
    <property type="evidence" value="ECO:0007669"/>
    <property type="project" value="TreeGrafter"/>
</dbReference>
<dbReference type="GO" id="GO:0016094">
    <property type="term" value="P:polyprenol biosynthetic process"/>
    <property type="evidence" value="ECO:0007669"/>
    <property type="project" value="TreeGrafter"/>
</dbReference>
<dbReference type="Pfam" id="PF01255">
    <property type="entry name" value="Prenyltransf"/>
    <property type="match status" value="1"/>
</dbReference>